<sequence>MPINYLYIDDEKTEILQTLIEAIERESEDAIKIHHTQVLDTISAYVLYIQANEDDIQGIIVDQDLKAESDIGNKADYFGTTVAQQLRTEMALSSIKALPIILLSNEEAMVESFEPDDSSKNLFDYVVKKKEVANSGLRPRIVAMLQALHSAYSIISRYKKGLGTDLSKVEIQTILDCHTEIFGFIDSRLLDYLSSKASDPHALVNAIYTSLVQSAGILVTENMLLTKLGLSSESSDWESLKSNFECFRYTGPFSNLKERWWLSGIEDWWYNLHPDEALQSLTCKERVSLLKSRLELEGLKPIPPNYPNGEQSGYLWVNCVLSGVALDTHDALRVRDTEAKPWEQPKYIDLRAHLNDEDNKYKIHQDDRSKVKLLLARLKPDVNE</sequence>
<comment type="caution">
    <text evidence="1">The sequence shown here is derived from an EMBL/GenBank/DDBJ whole genome shotgun (WGS) entry which is preliminary data.</text>
</comment>
<evidence type="ECO:0000313" key="2">
    <source>
        <dbReference type="Proteomes" id="UP000094638"/>
    </source>
</evidence>
<name>A0ABX3BBX2_9VIBR</name>
<reference evidence="1 2" key="1">
    <citation type="journal article" date="2012" name="Science">
        <title>Ecological populations of bacteria act as socially cohesive units of antibiotic production and resistance.</title>
        <authorList>
            <person name="Cordero O.X."/>
            <person name="Wildschutte H."/>
            <person name="Kirkup B."/>
            <person name="Proehl S."/>
            <person name="Ngo L."/>
            <person name="Hussain F."/>
            <person name="Le Roux F."/>
            <person name="Mincer T."/>
            <person name="Polz M.F."/>
        </authorList>
    </citation>
    <scope>NUCLEOTIDE SEQUENCE [LARGE SCALE GENOMIC DNA]</scope>
    <source>
        <strain evidence="1 2">1F-267</strain>
    </source>
</reference>
<keyword evidence="2" id="KW-1185">Reference proteome</keyword>
<accession>A0ABX3BBX2</accession>
<protein>
    <submittedName>
        <fullName evidence="1">Uncharacterized protein</fullName>
    </submittedName>
</protein>
<proteinExistence type="predicted"/>
<gene>
    <name evidence="1" type="ORF">A163_04270</name>
</gene>
<organism evidence="1 2">
    <name type="scientific">Vibrio tasmaniensis 1F-267</name>
    <dbReference type="NCBI Taxonomy" id="1191324"/>
    <lineage>
        <taxon>Bacteria</taxon>
        <taxon>Pseudomonadati</taxon>
        <taxon>Pseudomonadota</taxon>
        <taxon>Gammaproteobacteria</taxon>
        <taxon>Vibrionales</taxon>
        <taxon>Vibrionaceae</taxon>
        <taxon>Vibrio</taxon>
    </lineage>
</organism>
<dbReference type="Proteomes" id="UP000094638">
    <property type="component" value="Unassembled WGS sequence"/>
</dbReference>
<dbReference type="EMBL" id="AJZO02000095">
    <property type="protein sequence ID" value="OEF51762.1"/>
    <property type="molecule type" value="Genomic_DNA"/>
</dbReference>
<evidence type="ECO:0000313" key="1">
    <source>
        <dbReference type="EMBL" id="OEF51762.1"/>
    </source>
</evidence>
<dbReference type="RefSeq" id="WP_017102839.1">
    <property type="nucleotide sequence ID" value="NZ_AJZO02000095.1"/>
</dbReference>